<dbReference type="AlphaFoldDB" id="A0A0A7GDH1"/>
<organism evidence="3 4">
    <name type="scientific">Geoglobus acetivorans</name>
    <dbReference type="NCBI Taxonomy" id="565033"/>
    <lineage>
        <taxon>Archaea</taxon>
        <taxon>Methanobacteriati</taxon>
        <taxon>Methanobacteriota</taxon>
        <taxon>Archaeoglobi</taxon>
        <taxon>Archaeoglobales</taxon>
        <taxon>Archaeoglobaceae</taxon>
        <taxon>Geoglobus</taxon>
    </lineage>
</organism>
<proteinExistence type="predicted"/>
<keyword evidence="1" id="KW-0812">Transmembrane</keyword>
<dbReference type="PANTHER" id="PTHR34351">
    <property type="entry name" value="SLR1927 PROTEIN-RELATED"/>
    <property type="match status" value="1"/>
</dbReference>
<accession>A0A0A7GDH1</accession>
<dbReference type="KEGG" id="gac:GACE_1035"/>
<protein>
    <recommendedName>
        <fullName evidence="2">DUF58 domain-containing protein</fullName>
    </recommendedName>
</protein>
<dbReference type="EMBL" id="CP009552">
    <property type="protein sequence ID" value="AIY90079.1"/>
    <property type="molecule type" value="Genomic_DNA"/>
</dbReference>
<dbReference type="Pfam" id="PF01882">
    <property type="entry name" value="DUF58"/>
    <property type="match status" value="1"/>
</dbReference>
<evidence type="ECO:0000256" key="1">
    <source>
        <dbReference type="SAM" id="Phobius"/>
    </source>
</evidence>
<name>A0A0A7GDH1_GEOAI</name>
<dbReference type="Proteomes" id="UP000030624">
    <property type="component" value="Chromosome"/>
</dbReference>
<dbReference type="STRING" id="565033.GACE_1035"/>
<feature type="domain" description="DUF58" evidence="2">
    <location>
        <begin position="190"/>
        <end position="298"/>
    </location>
</feature>
<evidence type="ECO:0000313" key="4">
    <source>
        <dbReference type="Proteomes" id="UP000030624"/>
    </source>
</evidence>
<dbReference type="HOGENOM" id="CLU_052321_2_1_2"/>
<gene>
    <name evidence="3" type="ORF">GACE_1035</name>
</gene>
<keyword evidence="1" id="KW-1133">Transmembrane helix</keyword>
<sequence length="383" mass="43669">MLEMQIIEKKLMESLIAVILLSVLVISEKLLYLAVIPAIFFLFPARMLVRVENFHLSGPVYVGDEFHVRADFTVLGFGYVRIKYDVEDSSENHSDHVTGGFVPFFRKFSLTCRGKVTRRGLRNFGKFSLVFENPFLVNRREDVIDLEKFVEIKVRVRKIRKIGARRVKTKNSIPDIDRSKIGVPGTDFREVRLYHPGDPVKFINWKATARKGEVLVNDFEVEGKRTIWLLINTTEDAYSDSTYLDSALTLAASLAYFYTKRGHKVALTLTGSGKTVYPDYGRKQFMRILKELSNAEFSGKSVLNTFSEAKKLMLYYQPHIIYITSPFDSLKIGKELARTGLTFRIAMCRGKQPENEIAGLILGCITKEKIKSGAEPENRLVVV</sequence>
<dbReference type="PANTHER" id="PTHR34351:SF1">
    <property type="entry name" value="SLR1927 PROTEIN"/>
    <property type="match status" value="1"/>
</dbReference>
<evidence type="ECO:0000259" key="2">
    <source>
        <dbReference type="Pfam" id="PF01882"/>
    </source>
</evidence>
<evidence type="ECO:0000313" key="3">
    <source>
        <dbReference type="EMBL" id="AIY90079.1"/>
    </source>
</evidence>
<keyword evidence="1" id="KW-0472">Membrane</keyword>
<reference evidence="3 4" key="1">
    <citation type="journal article" date="2015" name="Appl. Environ. Microbiol.">
        <title>The Geoglobus acetivorans genome: Fe(III) reduction, acetate utilization, autotrophic growth, and degradation of aromatic compounds in a hyperthermophilic archaeon.</title>
        <authorList>
            <person name="Mardanov A.V."/>
            <person name="Slododkina G.B."/>
            <person name="Slobodkin A.I."/>
            <person name="Beletsky A.V."/>
            <person name="Gavrilov S.N."/>
            <person name="Kublanov I.V."/>
            <person name="Bonch-Osmolovskaya E.A."/>
            <person name="Skryabin K.G."/>
            <person name="Ravin N.V."/>
        </authorList>
    </citation>
    <scope>NUCLEOTIDE SEQUENCE [LARGE SCALE GENOMIC DNA]</scope>
    <source>
        <strain evidence="3 4">SBH6</strain>
    </source>
</reference>
<dbReference type="InterPro" id="IPR002881">
    <property type="entry name" value="DUF58"/>
</dbReference>
<dbReference type="eggNOG" id="arCOG02742">
    <property type="taxonomic scope" value="Archaea"/>
</dbReference>
<feature type="transmembrane region" description="Helical" evidence="1">
    <location>
        <begin position="15"/>
        <end position="43"/>
    </location>
</feature>